<evidence type="ECO:0000313" key="1">
    <source>
        <dbReference type="EMBL" id="VDO97798.1"/>
    </source>
</evidence>
<evidence type="ECO:0000313" key="2">
    <source>
        <dbReference type="Proteomes" id="UP000269396"/>
    </source>
</evidence>
<organism evidence="1 2">
    <name type="scientific">Schistosoma mattheei</name>
    <dbReference type="NCBI Taxonomy" id="31246"/>
    <lineage>
        <taxon>Eukaryota</taxon>
        <taxon>Metazoa</taxon>
        <taxon>Spiralia</taxon>
        <taxon>Lophotrochozoa</taxon>
        <taxon>Platyhelminthes</taxon>
        <taxon>Trematoda</taxon>
        <taxon>Digenea</taxon>
        <taxon>Strigeidida</taxon>
        <taxon>Schistosomatoidea</taxon>
        <taxon>Schistosomatidae</taxon>
        <taxon>Schistosoma</taxon>
    </lineage>
</organism>
<name>A0A183NNH0_9TREM</name>
<dbReference type="Proteomes" id="UP000269396">
    <property type="component" value="Unassembled WGS sequence"/>
</dbReference>
<protein>
    <submittedName>
        <fullName evidence="1">Uncharacterized protein</fullName>
    </submittedName>
</protein>
<dbReference type="EMBL" id="UZAL01007232">
    <property type="protein sequence ID" value="VDO97798.1"/>
    <property type="molecule type" value="Genomic_DNA"/>
</dbReference>
<gene>
    <name evidence="1" type="ORF">SMTD_LOCUS3656</name>
</gene>
<proteinExistence type="predicted"/>
<sequence>MSVNVKIMECVILTMELVFVKLGIMVNVVNSIVLLVFMVYSVNKNVDVFMVKHVMK</sequence>
<dbReference type="AlphaFoldDB" id="A0A183NNH0"/>
<accession>A0A183NNH0</accession>
<keyword evidence="2" id="KW-1185">Reference proteome</keyword>
<reference evidence="1 2" key="1">
    <citation type="submission" date="2018-11" db="EMBL/GenBank/DDBJ databases">
        <authorList>
            <consortium name="Pathogen Informatics"/>
        </authorList>
    </citation>
    <scope>NUCLEOTIDE SEQUENCE [LARGE SCALE GENOMIC DNA]</scope>
    <source>
        <strain>Denwood</strain>
        <strain evidence="2">Zambia</strain>
    </source>
</reference>